<comment type="caution">
    <text evidence="4">The sequence shown here is derived from an EMBL/GenBank/DDBJ whole genome shotgun (WGS) entry which is preliminary data.</text>
</comment>
<accession>A0ABP9QRB8</accession>
<feature type="DNA-binding region" description="H-T-H motif" evidence="2">
    <location>
        <begin position="32"/>
        <end position="51"/>
    </location>
</feature>
<dbReference type="InterPro" id="IPR050109">
    <property type="entry name" value="HTH-type_TetR-like_transc_reg"/>
</dbReference>
<dbReference type="Pfam" id="PF14246">
    <property type="entry name" value="TetR_C_7"/>
    <property type="match status" value="1"/>
</dbReference>
<feature type="domain" description="HTH tetR-type" evidence="3">
    <location>
        <begin position="9"/>
        <end position="69"/>
    </location>
</feature>
<dbReference type="EMBL" id="BAABIB010000075">
    <property type="protein sequence ID" value="GAA5166302.1"/>
    <property type="molecule type" value="Genomic_DNA"/>
</dbReference>
<evidence type="ECO:0000313" key="5">
    <source>
        <dbReference type="Proteomes" id="UP001500192"/>
    </source>
</evidence>
<reference evidence="5" key="1">
    <citation type="journal article" date="2019" name="Int. J. Syst. Evol. Microbiol.">
        <title>The Global Catalogue of Microorganisms (GCM) 10K type strain sequencing project: providing services to taxonomists for standard genome sequencing and annotation.</title>
        <authorList>
            <consortium name="The Broad Institute Genomics Platform"/>
            <consortium name="The Broad Institute Genome Sequencing Center for Infectious Disease"/>
            <person name="Wu L."/>
            <person name="Ma J."/>
        </authorList>
    </citation>
    <scope>NUCLEOTIDE SEQUENCE [LARGE SCALE GENOMIC DNA]</scope>
    <source>
        <strain evidence="5">JCM 18054</strain>
    </source>
</reference>
<dbReference type="PANTHER" id="PTHR30055:SF146">
    <property type="entry name" value="HTH-TYPE TRANSCRIPTIONAL DUAL REGULATOR CECR"/>
    <property type="match status" value="1"/>
</dbReference>
<dbReference type="Proteomes" id="UP001500192">
    <property type="component" value="Unassembled WGS sequence"/>
</dbReference>
<dbReference type="InterPro" id="IPR009057">
    <property type="entry name" value="Homeodomain-like_sf"/>
</dbReference>
<dbReference type="PRINTS" id="PR00455">
    <property type="entry name" value="HTHTETR"/>
</dbReference>
<dbReference type="InterPro" id="IPR036271">
    <property type="entry name" value="Tet_transcr_reg_TetR-rel_C_sf"/>
</dbReference>
<dbReference type="Pfam" id="PF00440">
    <property type="entry name" value="TetR_N"/>
    <property type="match status" value="1"/>
</dbReference>
<keyword evidence="5" id="KW-1185">Reference proteome</keyword>
<dbReference type="PANTHER" id="PTHR30055">
    <property type="entry name" value="HTH-TYPE TRANSCRIPTIONAL REGULATOR RUTR"/>
    <property type="match status" value="1"/>
</dbReference>
<dbReference type="SUPFAM" id="SSF46689">
    <property type="entry name" value="Homeodomain-like"/>
    <property type="match status" value="1"/>
</dbReference>
<evidence type="ECO:0000259" key="3">
    <source>
        <dbReference type="PROSITE" id="PS50977"/>
    </source>
</evidence>
<dbReference type="InterPro" id="IPR001647">
    <property type="entry name" value="HTH_TetR"/>
</dbReference>
<proteinExistence type="predicted"/>
<gene>
    <name evidence="4" type="ORF">GCM10023214_38770</name>
</gene>
<sequence length="209" mass="22912">MDETEGRSARKRNAIMAAATELFLQNGYQGTSMDQVAARAAVSKQTVYKNFADKERLFSEIVRGVADNSDRIVELLGEPLRAGITSRADLEAALTEVARRYLDAVLRPNVLQLRRLVIAEADRFPGLARDYYERGPERGITVLASALEHYATRGLLRVDDARLAAAHLAYLALAIPQDKALFCPGENPGAAAREHIARSAVRVFLAAYG</sequence>
<protein>
    <submittedName>
        <fullName evidence="4">TetR/AcrR family transcriptional regulator</fullName>
    </submittedName>
</protein>
<evidence type="ECO:0000256" key="2">
    <source>
        <dbReference type="PROSITE-ProRule" id="PRU00335"/>
    </source>
</evidence>
<dbReference type="SUPFAM" id="SSF48498">
    <property type="entry name" value="Tetracyclin repressor-like, C-terminal domain"/>
    <property type="match status" value="1"/>
</dbReference>
<organism evidence="4 5">
    <name type="scientific">Amycolatopsis dongchuanensis</name>
    <dbReference type="NCBI Taxonomy" id="1070866"/>
    <lineage>
        <taxon>Bacteria</taxon>
        <taxon>Bacillati</taxon>
        <taxon>Actinomycetota</taxon>
        <taxon>Actinomycetes</taxon>
        <taxon>Pseudonocardiales</taxon>
        <taxon>Pseudonocardiaceae</taxon>
        <taxon>Amycolatopsis</taxon>
    </lineage>
</organism>
<dbReference type="InterPro" id="IPR039536">
    <property type="entry name" value="TetR_C_Proteobacteria"/>
</dbReference>
<evidence type="ECO:0000313" key="4">
    <source>
        <dbReference type="EMBL" id="GAA5166302.1"/>
    </source>
</evidence>
<keyword evidence="1 2" id="KW-0238">DNA-binding</keyword>
<dbReference type="PROSITE" id="PS50977">
    <property type="entry name" value="HTH_TETR_2"/>
    <property type="match status" value="1"/>
</dbReference>
<name>A0ABP9QRB8_9PSEU</name>
<dbReference type="Gene3D" id="1.10.357.10">
    <property type="entry name" value="Tetracycline Repressor, domain 2"/>
    <property type="match status" value="1"/>
</dbReference>
<evidence type="ECO:0000256" key="1">
    <source>
        <dbReference type="ARBA" id="ARBA00023125"/>
    </source>
</evidence>
<dbReference type="RefSeq" id="WP_346054451.1">
    <property type="nucleotide sequence ID" value="NZ_BAABIB010000075.1"/>
</dbReference>